<reference evidence="8" key="1">
    <citation type="submission" date="2020-11" db="EMBL/GenBank/DDBJ databases">
        <authorList>
            <person name="Tran Van P."/>
        </authorList>
    </citation>
    <scope>NUCLEOTIDE SEQUENCE</scope>
</reference>
<dbReference type="InterPro" id="IPR035680">
    <property type="entry name" value="Clx_II_MBL"/>
</dbReference>
<dbReference type="SUPFAM" id="SSF56281">
    <property type="entry name" value="Metallo-hydrolase/oxidoreductase"/>
    <property type="match status" value="1"/>
</dbReference>
<dbReference type="PROSITE" id="PS51386">
    <property type="entry name" value="RINT1_TIP20"/>
    <property type="match status" value="1"/>
</dbReference>
<organism evidence="8">
    <name type="scientific">Timema californicum</name>
    <name type="common">California timema</name>
    <name type="synonym">Walking stick</name>
    <dbReference type="NCBI Taxonomy" id="61474"/>
    <lineage>
        <taxon>Eukaryota</taxon>
        <taxon>Metazoa</taxon>
        <taxon>Ecdysozoa</taxon>
        <taxon>Arthropoda</taxon>
        <taxon>Hexapoda</taxon>
        <taxon>Insecta</taxon>
        <taxon>Pterygota</taxon>
        <taxon>Neoptera</taxon>
        <taxon>Polyneoptera</taxon>
        <taxon>Phasmatodea</taxon>
        <taxon>Timematodea</taxon>
        <taxon>Timematoidea</taxon>
        <taxon>Timematidae</taxon>
        <taxon>Timema</taxon>
    </lineage>
</organism>
<keyword evidence="5" id="KW-0862">Zinc</keyword>
<keyword evidence="4" id="KW-0378">Hydrolase</keyword>
<dbReference type="NCBIfam" id="TIGR03413">
    <property type="entry name" value="GSH_gloB"/>
    <property type="match status" value="1"/>
</dbReference>
<dbReference type="InterPro" id="IPR001279">
    <property type="entry name" value="Metallo-B-lactamas"/>
</dbReference>
<comment type="similarity">
    <text evidence="6">Belongs to the RINT1 family.</text>
</comment>
<dbReference type="EMBL" id="OE180654">
    <property type="protein sequence ID" value="CAD7571698.1"/>
    <property type="molecule type" value="Genomic_DNA"/>
</dbReference>
<dbReference type="GO" id="GO:0006888">
    <property type="term" value="P:endoplasmic reticulum to Golgi vesicle-mediated transport"/>
    <property type="evidence" value="ECO:0007669"/>
    <property type="project" value="InterPro"/>
</dbReference>
<evidence type="ECO:0000256" key="4">
    <source>
        <dbReference type="ARBA" id="ARBA00022801"/>
    </source>
</evidence>
<evidence type="ECO:0000256" key="3">
    <source>
        <dbReference type="ARBA" id="ARBA00022723"/>
    </source>
</evidence>
<dbReference type="FunFam" id="1.20.58.670:FF:000003">
    <property type="entry name" value="RAD50-interacting protein 1"/>
    <property type="match status" value="1"/>
</dbReference>
<dbReference type="GO" id="GO:0004416">
    <property type="term" value="F:hydroxyacylglutathione hydrolase activity"/>
    <property type="evidence" value="ECO:0007669"/>
    <property type="project" value="InterPro"/>
</dbReference>
<comment type="cofactor">
    <cofactor evidence="1">
        <name>Zn(2+)</name>
        <dbReference type="ChEBI" id="CHEBI:29105"/>
    </cofactor>
</comment>
<dbReference type="AlphaFoldDB" id="A0A7R9P6M3"/>
<dbReference type="PANTHER" id="PTHR13520:SF0">
    <property type="entry name" value="RAD50-INTERACTING PROTEIN 1"/>
    <property type="match status" value="1"/>
</dbReference>
<keyword evidence="3" id="KW-0479">Metal-binding</keyword>
<evidence type="ECO:0000256" key="5">
    <source>
        <dbReference type="ARBA" id="ARBA00022833"/>
    </source>
</evidence>
<evidence type="ECO:0000256" key="2">
    <source>
        <dbReference type="ARBA" id="ARBA00006759"/>
    </source>
</evidence>
<evidence type="ECO:0000256" key="6">
    <source>
        <dbReference type="ARBA" id="ARBA00061158"/>
    </source>
</evidence>
<dbReference type="GO" id="GO:0019243">
    <property type="term" value="P:methylglyoxal catabolic process to D-lactate via S-lactoyl-glutathione"/>
    <property type="evidence" value="ECO:0007669"/>
    <property type="project" value="InterPro"/>
</dbReference>
<dbReference type="GO" id="GO:0046872">
    <property type="term" value="F:metal ion binding"/>
    <property type="evidence" value="ECO:0007669"/>
    <property type="project" value="UniProtKB-KW"/>
</dbReference>
<dbReference type="GO" id="GO:0060628">
    <property type="term" value="P:regulation of ER to Golgi vesicle-mediated transport"/>
    <property type="evidence" value="ECO:0007669"/>
    <property type="project" value="TreeGrafter"/>
</dbReference>
<dbReference type="InterPro" id="IPR032282">
    <property type="entry name" value="HAGH_C"/>
</dbReference>
<dbReference type="Pfam" id="PF04437">
    <property type="entry name" value="RINT1_TIP1"/>
    <property type="match status" value="1"/>
</dbReference>
<evidence type="ECO:0000313" key="8">
    <source>
        <dbReference type="EMBL" id="CAD7571698.1"/>
    </source>
</evidence>
<dbReference type="Gene3D" id="3.60.15.10">
    <property type="entry name" value="Ribonuclease Z/Hydroxyacylglutathione hydrolase-like"/>
    <property type="match status" value="1"/>
</dbReference>
<proteinExistence type="inferred from homology"/>
<comment type="similarity">
    <text evidence="2">Belongs to the metallo-beta-lactamase superfamily. Glyoxalase II family.</text>
</comment>
<gene>
    <name evidence="8" type="ORF">TCMB3V08_LOCUS4367</name>
</gene>
<feature type="domain" description="Metallo-beta-lactamase" evidence="7">
    <location>
        <begin position="489"/>
        <end position="670"/>
    </location>
</feature>
<dbReference type="InterPro" id="IPR007528">
    <property type="entry name" value="RINT1_Tip20"/>
</dbReference>
<evidence type="ECO:0000259" key="7">
    <source>
        <dbReference type="SMART" id="SM00849"/>
    </source>
</evidence>
<dbReference type="GO" id="GO:0006890">
    <property type="term" value="P:retrograde vesicle-mediated transport, Golgi to endoplasmic reticulum"/>
    <property type="evidence" value="ECO:0007669"/>
    <property type="project" value="InterPro"/>
</dbReference>
<dbReference type="InterPro" id="IPR017782">
    <property type="entry name" value="Hydroxyacylglutathione_Hdrlase"/>
</dbReference>
<dbReference type="Gene3D" id="1.20.58.1420">
    <property type="entry name" value="Dsl1p vesicle tethering complex, Tip20p subunit, domain B"/>
    <property type="match status" value="1"/>
</dbReference>
<dbReference type="InterPro" id="IPR042044">
    <property type="entry name" value="EXOC6PINT-1/Sec15/Tip20_C_dom2"/>
</dbReference>
<sequence length="754" mass="85278">MLIQDLVVGLEFHLNTNLRDSLTIRPEVTSAFLMDFAPLTLPMTLLLRPLKKRFLFHFYGTKQTNRPDKPEWFFTQVLTWIRDHEKFVVQWIQPVLNKLGMHHISAKSELMRGLLQVVVEKLHSELPHLQYDDALFSHMVDETLGFDRELRESFSYPSTQPSVIGVLTQAQVFVKWIHMEKKYASEKMDSMLSSETAWLPLGSSELDEMRVSECGETFLTLLLTMTERYTGLPQPGHRLQFLELQLELLDDFRVRLLQLLHEETSDPLSSRLPAILNTIHYLASVLQEWGGLTHFLHLQYYKSQFEKVDTLSHGDGVPPPSGAPDLEGLQGTVFDDTLDLLLRMKTDLLGQLCDTVQLDVIARSREYRKDRYPLSTLWYAMPSPKDLVNPSVTPSACPMLQVLAAKLHQLQELLSVPLFSEAWRKMADHLCQFIYEEVILQNCFNEGGAMQLQYDITRNLFPLFGQFTHKPDAHFTLVKEACVLLNLPRGSALLLRDTLRLCLTYDTNEDVKEADVLADVGIHRLTADKALALASALVVLSSTAEDGEIEVRISVGDHAGGNESLVKQVSGLQVCGGDDRIGALTRKVSHGDQLKVGQLSVRCLFTPCHTSGHICYYVESAGHAPAVFTGDTLFIAGCGRFFEGTPDQMYKALVETLSELPDETRVFCGHEYTVQNLKFAQHVEPNNQDIKDKMSWAQMKRSKTEPTVPSTIGQEKKINPFVRVLEPQVQNHAGQSDPIATMGFIRREKDNFKG</sequence>
<dbReference type="InterPro" id="IPR036866">
    <property type="entry name" value="RibonucZ/Hydroxyglut_hydro"/>
</dbReference>
<dbReference type="CDD" id="cd07723">
    <property type="entry name" value="hydroxyacylglutathione_hydrolase_MBL-fold"/>
    <property type="match status" value="1"/>
</dbReference>
<dbReference type="Gene3D" id="1.20.58.670">
    <property type="entry name" value="Dsl1p vesicle tethering complex, Tip20p subunit, domain D"/>
    <property type="match status" value="1"/>
</dbReference>
<dbReference type="PANTHER" id="PTHR13520">
    <property type="entry name" value="RAD50-INTERACTING PROTEIN 1 RINT-1"/>
    <property type="match status" value="1"/>
</dbReference>
<dbReference type="Pfam" id="PF16123">
    <property type="entry name" value="HAGH_C"/>
    <property type="match status" value="1"/>
</dbReference>
<name>A0A7R9P6M3_TIMCA</name>
<accession>A0A7R9P6M3</accession>
<dbReference type="InterPro" id="IPR042042">
    <property type="entry name" value="Tip20p_domB"/>
</dbReference>
<dbReference type="SMART" id="SM00849">
    <property type="entry name" value="Lactamase_B"/>
    <property type="match status" value="1"/>
</dbReference>
<dbReference type="GO" id="GO:0070939">
    <property type="term" value="C:Dsl1/NZR complex"/>
    <property type="evidence" value="ECO:0007669"/>
    <property type="project" value="InterPro"/>
</dbReference>
<dbReference type="GO" id="GO:0031123">
    <property type="term" value="P:RNA 3'-end processing"/>
    <property type="evidence" value="ECO:0007669"/>
    <property type="project" value="UniProtKB-ARBA"/>
</dbReference>
<protein>
    <submittedName>
        <fullName evidence="8">(California timema) hypothetical protein</fullName>
    </submittedName>
</protein>
<evidence type="ECO:0000256" key="1">
    <source>
        <dbReference type="ARBA" id="ARBA00001947"/>
    </source>
</evidence>